<evidence type="ECO:0000256" key="2">
    <source>
        <dbReference type="ARBA" id="ARBA00022603"/>
    </source>
</evidence>
<dbReference type="CDD" id="cd18102">
    <property type="entry name" value="Trm10_MRRP1"/>
    <property type="match status" value="1"/>
</dbReference>
<evidence type="ECO:0000313" key="12">
    <source>
        <dbReference type="EMBL" id="CAG4642787.1"/>
    </source>
</evidence>
<evidence type="ECO:0000256" key="9">
    <source>
        <dbReference type="ARBA" id="ARBA00029803"/>
    </source>
</evidence>
<name>A0A9N6WQH0_9CRUS</name>
<keyword evidence="7" id="KW-0175">Coiled coil</keyword>
<dbReference type="GO" id="GO:0005654">
    <property type="term" value="C:nucleoplasm"/>
    <property type="evidence" value="ECO:0007669"/>
    <property type="project" value="TreeGrafter"/>
</dbReference>
<protein>
    <recommendedName>
        <fullName evidence="9">RNA (guanine-9-)-methyltransferase domain-containing protein 1</fullName>
    </recommendedName>
</protein>
<dbReference type="InterPro" id="IPR038459">
    <property type="entry name" value="MT_TRM10-typ_sf"/>
</dbReference>
<evidence type="ECO:0000256" key="7">
    <source>
        <dbReference type="ARBA" id="ARBA00023054"/>
    </source>
</evidence>
<dbReference type="FunFam" id="3.40.1280.30:FF:000003">
    <property type="entry name" value="tRNA methyltransferase 10C, mitochondrial RNase P subunit"/>
    <property type="match status" value="1"/>
</dbReference>
<evidence type="ECO:0000256" key="1">
    <source>
        <dbReference type="ARBA" id="ARBA00004173"/>
    </source>
</evidence>
<evidence type="ECO:0000256" key="3">
    <source>
        <dbReference type="ARBA" id="ARBA00022679"/>
    </source>
</evidence>
<dbReference type="AlphaFoldDB" id="A0A9N6WQH0"/>
<keyword evidence="5" id="KW-0819">tRNA processing</keyword>
<keyword evidence="3" id="KW-0808">Transferase</keyword>
<dbReference type="InterPro" id="IPR028564">
    <property type="entry name" value="MT_TRM10-typ"/>
</dbReference>
<dbReference type="GO" id="GO:0000049">
    <property type="term" value="F:tRNA binding"/>
    <property type="evidence" value="ECO:0007669"/>
    <property type="project" value="TreeGrafter"/>
</dbReference>
<dbReference type="GO" id="GO:0008168">
    <property type="term" value="F:methyltransferase activity"/>
    <property type="evidence" value="ECO:0007669"/>
    <property type="project" value="UniProtKB-KW"/>
</dbReference>
<keyword evidence="6" id="KW-0809">Transit peptide</keyword>
<gene>
    <name evidence="12" type="primary">EOG090X0D3U</name>
</gene>
<dbReference type="InterPro" id="IPR007356">
    <property type="entry name" value="tRNA_m1G_MeTrfase_euk"/>
</dbReference>
<evidence type="ECO:0000256" key="5">
    <source>
        <dbReference type="ARBA" id="ARBA00022694"/>
    </source>
</evidence>
<evidence type="ECO:0000259" key="11">
    <source>
        <dbReference type="PROSITE" id="PS51675"/>
    </source>
</evidence>
<organism evidence="12">
    <name type="scientific">Evadne anonyx</name>
    <dbReference type="NCBI Taxonomy" id="141404"/>
    <lineage>
        <taxon>Eukaryota</taxon>
        <taxon>Metazoa</taxon>
        <taxon>Ecdysozoa</taxon>
        <taxon>Arthropoda</taxon>
        <taxon>Crustacea</taxon>
        <taxon>Branchiopoda</taxon>
        <taxon>Diplostraca</taxon>
        <taxon>Cladocera</taxon>
        <taxon>Onychopoda</taxon>
        <taxon>Podonidae</taxon>
        <taxon>Evadne</taxon>
    </lineage>
</organism>
<feature type="domain" description="SAM-dependent MTase TRM10-type" evidence="11">
    <location>
        <begin position="179"/>
        <end position="373"/>
    </location>
</feature>
<dbReference type="GO" id="GO:0097745">
    <property type="term" value="P:mitochondrial tRNA 5'-end processing"/>
    <property type="evidence" value="ECO:0007669"/>
    <property type="project" value="TreeGrafter"/>
</dbReference>
<reference evidence="12" key="1">
    <citation type="submission" date="2021-04" db="EMBL/GenBank/DDBJ databases">
        <authorList>
            <person name="Cornetti L."/>
        </authorList>
    </citation>
    <scope>NUCLEOTIDE SEQUENCE</scope>
</reference>
<proteinExistence type="predicted"/>
<dbReference type="GO" id="GO:0005739">
    <property type="term" value="C:mitochondrion"/>
    <property type="evidence" value="ECO:0007669"/>
    <property type="project" value="UniProtKB-SubCell"/>
</dbReference>
<keyword evidence="8" id="KW-0496">Mitochondrion</keyword>
<evidence type="ECO:0000256" key="8">
    <source>
        <dbReference type="ARBA" id="ARBA00023128"/>
    </source>
</evidence>
<comment type="subcellular location">
    <subcellularLocation>
        <location evidence="1">Mitochondrion</location>
    </subcellularLocation>
</comment>
<dbReference type="Gene3D" id="3.40.1280.30">
    <property type="match status" value="1"/>
</dbReference>
<dbReference type="EMBL" id="OC986132">
    <property type="protein sequence ID" value="CAG4642787.1"/>
    <property type="molecule type" value="Genomic_DNA"/>
</dbReference>
<evidence type="ECO:0000256" key="4">
    <source>
        <dbReference type="ARBA" id="ARBA00022691"/>
    </source>
</evidence>
<dbReference type="InterPro" id="IPR025812">
    <property type="entry name" value="Trm10_C_MTase_dom"/>
</dbReference>
<dbReference type="GO" id="GO:0070131">
    <property type="term" value="P:positive regulation of mitochondrial translation"/>
    <property type="evidence" value="ECO:0007669"/>
    <property type="project" value="TreeGrafter"/>
</dbReference>
<accession>A0A9N6WQH0</accession>
<dbReference type="GO" id="GO:0032259">
    <property type="term" value="P:methylation"/>
    <property type="evidence" value="ECO:0007669"/>
    <property type="project" value="UniProtKB-KW"/>
</dbReference>
<feature type="region of interest" description="Disordered" evidence="10">
    <location>
        <begin position="377"/>
        <end position="397"/>
    </location>
</feature>
<evidence type="ECO:0000256" key="10">
    <source>
        <dbReference type="SAM" id="MobiDB-lite"/>
    </source>
</evidence>
<keyword evidence="4" id="KW-0949">S-adenosyl-L-methionine</keyword>
<sequence>MWSNKCIRLFQSLIPRIVETKIYSIENVLTRRLSCSASSHTSETVETDEKRGIFLTPEIIAKVTDGTEESVKKLKLIEFECSVKQQEGFQVPSHLSIDHWNDLYKMNSRRTREKHLIFLFKNEMIKLKEKAKKEAKRIARAAYLAEKPDDPVEEGHMTYGLGKNTLFLRKYDSAMDHYHNSKCIQAQRFENPLIFDLSYHKHMTSMEQKNTAKQLMLSFSDNREHNQPFPLLFCNAHPETETMKMLRKLIPSIDNPDFPIDVTTKNYTELYPKDKLVYLTPHCKTELTHYDSDAVYIVGAIVDKSNNEPLSWAKASKENVKMAKLPLDSYLNWGSGSGKSLTLNSMVNIMLELKKSGNWKKALEHIPQRKLVKNKAYEDKRFQKSTAPRKQNKYGGF</sequence>
<dbReference type="PANTHER" id="PTHR13563">
    <property type="entry name" value="TRNA (GUANINE-9-) METHYLTRANSFERASE"/>
    <property type="match status" value="1"/>
</dbReference>
<keyword evidence="2" id="KW-0489">Methyltransferase</keyword>
<evidence type="ECO:0000256" key="6">
    <source>
        <dbReference type="ARBA" id="ARBA00022946"/>
    </source>
</evidence>
<dbReference type="PANTHER" id="PTHR13563:SF5">
    <property type="entry name" value="TRNA METHYLTRANSFERASE 10 HOMOLOG C"/>
    <property type="match status" value="1"/>
</dbReference>
<dbReference type="PROSITE" id="PS51675">
    <property type="entry name" value="SAM_MT_TRM10"/>
    <property type="match status" value="1"/>
</dbReference>